<gene>
    <name evidence="2" type="ORF">ALP13_05330</name>
</gene>
<name>A0A0N0WDC0_PSEYM</name>
<evidence type="ECO:0000313" key="3">
    <source>
        <dbReference type="Proteomes" id="UP000271631"/>
    </source>
</evidence>
<feature type="coiled-coil region" evidence="1">
    <location>
        <begin position="15"/>
        <end position="42"/>
    </location>
</feature>
<proteinExistence type="predicted"/>
<protein>
    <recommendedName>
        <fullName evidence="4">Amino acid adenylation</fullName>
    </recommendedName>
</protein>
<dbReference type="GeneID" id="44156710"/>
<dbReference type="AlphaFoldDB" id="A0A0N0WDC0"/>
<sequence>MGTVLPALAPQTLYVTIRRDELRALKEEREQLQRKVAHLTMMLQQSQLPAPGKMLQA</sequence>
<organism evidence="2 3">
    <name type="scientific">Pseudomonas syringae pv. maculicola</name>
    <dbReference type="NCBI Taxonomy" id="59511"/>
    <lineage>
        <taxon>Bacteria</taxon>
        <taxon>Pseudomonadati</taxon>
        <taxon>Pseudomonadota</taxon>
        <taxon>Gammaproteobacteria</taxon>
        <taxon>Pseudomonadales</taxon>
        <taxon>Pseudomonadaceae</taxon>
        <taxon>Pseudomonas</taxon>
    </lineage>
</organism>
<dbReference type="Proteomes" id="UP000271631">
    <property type="component" value="Unassembled WGS sequence"/>
</dbReference>
<reference evidence="2 3" key="1">
    <citation type="submission" date="2018-08" db="EMBL/GenBank/DDBJ databases">
        <title>Recombination of ecologically and evolutionarily significant loci maintains genetic cohesion in the Pseudomonas syringae species complex.</title>
        <authorList>
            <person name="Dillon M."/>
            <person name="Thakur S."/>
            <person name="Almeida R.N.D."/>
            <person name="Weir B.S."/>
            <person name="Guttman D.S."/>
        </authorList>
    </citation>
    <scope>NUCLEOTIDE SEQUENCE [LARGE SCALE GENOMIC DNA]</scope>
    <source>
        <strain evidence="2 3">ICMP 11281</strain>
    </source>
</reference>
<dbReference type="RefSeq" id="WP_005766218.1">
    <property type="nucleotide sequence ID" value="NZ_JAEVFP010000021.1"/>
</dbReference>
<keyword evidence="1" id="KW-0175">Coiled coil</keyword>
<evidence type="ECO:0008006" key="4">
    <source>
        <dbReference type="Google" id="ProtNLM"/>
    </source>
</evidence>
<evidence type="ECO:0000313" key="2">
    <source>
        <dbReference type="EMBL" id="RMV28673.1"/>
    </source>
</evidence>
<accession>A0A0N0WDC0</accession>
<dbReference type="EMBL" id="RBUQ01000340">
    <property type="protein sequence ID" value="RMV28673.1"/>
    <property type="molecule type" value="Genomic_DNA"/>
</dbReference>
<comment type="caution">
    <text evidence="2">The sequence shown here is derived from an EMBL/GenBank/DDBJ whole genome shotgun (WGS) entry which is preliminary data.</text>
</comment>
<dbReference type="Pfam" id="PF19491">
    <property type="entry name" value="DUF6026"/>
    <property type="match status" value="1"/>
</dbReference>
<evidence type="ECO:0000256" key="1">
    <source>
        <dbReference type="SAM" id="Coils"/>
    </source>
</evidence>
<dbReference type="InterPro" id="IPR046068">
    <property type="entry name" value="DUF6026"/>
</dbReference>